<dbReference type="OrthoDB" id="161570at2759"/>
<dbReference type="SUPFAM" id="SSF54160">
    <property type="entry name" value="Chromo domain-like"/>
    <property type="match status" value="1"/>
</dbReference>
<dbReference type="PhylomeDB" id="B3SAA6"/>
<organism evidence="4 5">
    <name type="scientific">Trichoplax adhaerens</name>
    <name type="common">Trichoplax reptans</name>
    <dbReference type="NCBI Taxonomy" id="10228"/>
    <lineage>
        <taxon>Eukaryota</taxon>
        <taxon>Metazoa</taxon>
        <taxon>Placozoa</taxon>
        <taxon>Uniplacotomia</taxon>
        <taxon>Trichoplacea</taxon>
        <taxon>Trichoplacidae</taxon>
        <taxon>Trichoplax</taxon>
    </lineage>
</organism>
<dbReference type="PANTHER" id="PTHR15856:SF51">
    <property type="entry name" value="MBD-R2"/>
    <property type="match status" value="1"/>
</dbReference>
<evidence type="ECO:0000256" key="3">
    <source>
        <dbReference type="ARBA" id="ARBA00023242"/>
    </source>
</evidence>
<dbReference type="CTD" id="6758389"/>
<dbReference type="Pfam" id="PF02820">
    <property type="entry name" value="MBT"/>
    <property type="match status" value="1"/>
</dbReference>
<dbReference type="EMBL" id="DS985260">
    <property type="protein sequence ID" value="EDV20403.1"/>
    <property type="molecule type" value="Genomic_DNA"/>
</dbReference>
<evidence type="ECO:0000313" key="4">
    <source>
        <dbReference type="EMBL" id="EDV20403.1"/>
    </source>
</evidence>
<dbReference type="CDD" id="cd20104">
    <property type="entry name" value="MBT_PHF20L1-like"/>
    <property type="match status" value="1"/>
</dbReference>
<sequence length="70" mass="8238">PSKLTIPLEVGTRVEAKDYCGKWYPSKIKDVDEKNQEVLIHFEGWSSRFDEWIDLKSSRLRPTVRTSSRK</sequence>
<keyword evidence="5" id="KW-1185">Reference proteome</keyword>
<dbReference type="RefSeq" id="XP_002117097.1">
    <property type="nucleotide sequence ID" value="XM_002117061.1"/>
</dbReference>
<proteinExistence type="predicted"/>
<evidence type="ECO:0000313" key="5">
    <source>
        <dbReference type="Proteomes" id="UP000009022"/>
    </source>
</evidence>
<accession>B3SAA6</accession>
<dbReference type="InterPro" id="IPR016197">
    <property type="entry name" value="Chromo-like_dom_sf"/>
</dbReference>
<feature type="non-terminal residue" evidence="4">
    <location>
        <position position="70"/>
    </location>
</feature>
<keyword evidence="2" id="KW-0677">Repeat</keyword>
<comment type="subcellular location">
    <subcellularLocation>
        <location evidence="1">Nucleus</location>
    </subcellularLocation>
</comment>
<dbReference type="Gene3D" id="2.30.30.140">
    <property type="match status" value="1"/>
</dbReference>
<dbReference type="GeneID" id="6758389"/>
<evidence type="ECO:0000256" key="1">
    <source>
        <dbReference type="ARBA" id="ARBA00004123"/>
    </source>
</evidence>
<dbReference type="Proteomes" id="UP000009022">
    <property type="component" value="Unassembled WGS sequence"/>
</dbReference>
<feature type="non-terminal residue" evidence="4">
    <location>
        <position position="1"/>
    </location>
</feature>
<dbReference type="HOGENOM" id="CLU_2765252_0_0_1"/>
<evidence type="ECO:0000256" key="2">
    <source>
        <dbReference type="ARBA" id="ARBA00022737"/>
    </source>
</evidence>
<dbReference type="KEGG" id="tad:TRIADDRAFT_17958"/>
<dbReference type="STRING" id="10228.B3SAA6"/>
<dbReference type="GO" id="GO:0005634">
    <property type="term" value="C:nucleus"/>
    <property type="evidence" value="ECO:0007669"/>
    <property type="project" value="UniProtKB-SubCell"/>
</dbReference>
<dbReference type="InterPro" id="IPR004092">
    <property type="entry name" value="Mbt"/>
</dbReference>
<dbReference type="eggNOG" id="KOG1844">
    <property type="taxonomic scope" value="Eukaryota"/>
</dbReference>
<protein>
    <submittedName>
        <fullName evidence="4">Uncharacterized protein</fullName>
    </submittedName>
</protein>
<dbReference type="GO" id="GO:0006355">
    <property type="term" value="P:regulation of DNA-templated transcription"/>
    <property type="evidence" value="ECO:0007669"/>
    <property type="project" value="InterPro"/>
</dbReference>
<gene>
    <name evidence="4" type="ORF">TRIADDRAFT_17958</name>
</gene>
<keyword evidence="3" id="KW-0539">Nucleus</keyword>
<dbReference type="InterPro" id="IPR043449">
    <property type="entry name" value="PHF20-like"/>
</dbReference>
<name>B3SAA6_TRIAD</name>
<reference evidence="4 5" key="1">
    <citation type="journal article" date="2008" name="Nature">
        <title>The Trichoplax genome and the nature of placozoans.</title>
        <authorList>
            <person name="Srivastava M."/>
            <person name="Begovic E."/>
            <person name="Chapman J."/>
            <person name="Putnam N.H."/>
            <person name="Hellsten U."/>
            <person name="Kawashima T."/>
            <person name="Kuo A."/>
            <person name="Mitros T."/>
            <person name="Salamov A."/>
            <person name="Carpenter M.L."/>
            <person name="Signorovitch A.Y."/>
            <person name="Moreno M.A."/>
            <person name="Kamm K."/>
            <person name="Grimwood J."/>
            <person name="Schmutz J."/>
            <person name="Shapiro H."/>
            <person name="Grigoriev I.V."/>
            <person name="Buss L.W."/>
            <person name="Schierwater B."/>
            <person name="Dellaporta S.L."/>
            <person name="Rokhsar D.S."/>
        </authorList>
    </citation>
    <scope>NUCLEOTIDE SEQUENCE [LARGE SCALE GENOMIC DNA]</scope>
    <source>
        <strain evidence="4 5">Grell-BS-1999</strain>
    </source>
</reference>
<dbReference type="AlphaFoldDB" id="B3SAA6"/>
<dbReference type="InParanoid" id="B3SAA6"/>
<dbReference type="PANTHER" id="PTHR15856">
    <property type="entry name" value="PHD FINGER PROTEIN 20-RELATED"/>
    <property type="match status" value="1"/>
</dbReference>